<sequence>MTGDEGPDDQAVNLQLPNTLQNHQPIAQPSSYNIAPSNIATSAYPMAPHQTAPAKPYGYVPNFSNGQSYPAGYMPYMGGTTGFPAYSNDVVTTTNYNGQFPPSAPNDYQNYMSGNPTTQYYMPQGP</sequence>
<keyword evidence="2" id="KW-1185">Reference proteome</keyword>
<evidence type="ECO:0000313" key="2">
    <source>
        <dbReference type="Proteomes" id="UP000053477"/>
    </source>
</evidence>
<dbReference type="Proteomes" id="UP000053477">
    <property type="component" value="Unassembled WGS sequence"/>
</dbReference>
<reference evidence="1 2" key="1">
    <citation type="submission" date="2015-04" db="EMBL/GenBank/DDBJ databases">
        <title>Complete genome sequence of Schizopora paradoxa KUC8140, a cosmopolitan wood degrader in East Asia.</title>
        <authorList>
            <consortium name="DOE Joint Genome Institute"/>
            <person name="Min B."/>
            <person name="Park H."/>
            <person name="Jang Y."/>
            <person name="Kim J.-J."/>
            <person name="Kim K.H."/>
            <person name="Pangilinan J."/>
            <person name="Lipzen A."/>
            <person name="Riley R."/>
            <person name="Grigoriev I.V."/>
            <person name="Spatafora J.W."/>
            <person name="Choi I.-G."/>
        </authorList>
    </citation>
    <scope>NUCLEOTIDE SEQUENCE [LARGE SCALE GENOMIC DNA]</scope>
    <source>
        <strain evidence="1 2">KUC8140</strain>
    </source>
</reference>
<organism evidence="1 2">
    <name type="scientific">Schizopora paradoxa</name>
    <dbReference type="NCBI Taxonomy" id="27342"/>
    <lineage>
        <taxon>Eukaryota</taxon>
        <taxon>Fungi</taxon>
        <taxon>Dikarya</taxon>
        <taxon>Basidiomycota</taxon>
        <taxon>Agaricomycotina</taxon>
        <taxon>Agaricomycetes</taxon>
        <taxon>Hymenochaetales</taxon>
        <taxon>Schizoporaceae</taxon>
        <taxon>Schizopora</taxon>
    </lineage>
</organism>
<name>A0A0H2RWG7_9AGAM</name>
<protein>
    <submittedName>
        <fullName evidence="1">Uncharacterized protein</fullName>
    </submittedName>
</protein>
<proteinExistence type="predicted"/>
<gene>
    <name evidence="1" type="ORF">SCHPADRAFT_940103</name>
</gene>
<accession>A0A0H2RWG7</accession>
<dbReference type="AlphaFoldDB" id="A0A0H2RWG7"/>
<evidence type="ECO:0000313" key="1">
    <source>
        <dbReference type="EMBL" id="KLO13778.1"/>
    </source>
</evidence>
<dbReference type="InParanoid" id="A0A0H2RWG7"/>
<dbReference type="EMBL" id="KQ085954">
    <property type="protein sequence ID" value="KLO13778.1"/>
    <property type="molecule type" value="Genomic_DNA"/>
</dbReference>